<feature type="domain" description="Helicase ATP-binding" evidence="10">
    <location>
        <begin position="162"/>
        <end position="411"/>
    </location>
</feature>
<dbReference type="InterPro" id="IPR059033">
    <property type="entry name" value="C144_05_dom"/>
</dbReference>
<keyword evidence="1" id="KW-0479">Metal-binding</keyword>
<dbReference type="GO" id="GO:0008270">
    <property type="term" value="F:zinc ion binding"/>
    <property type="evidence" value="ECO:0007669"/>
    <property type="project" value="UniProtKB-KW"/>
</dbReference>
<evidence type="ECO:0000313" key="11">
    <source>
        <dbReference type="EMBL" id="KDQ23693.1"/>
    </source>
</evidence>
<evidence type="ECO:0000256" key="1">
    <source>
        <dbReference type="ARBA" id="ARBA00022723"/>
    </source>
</evidence>
<dbReference type="PROSITE" id="PS51192">
    <property type="entry name" value="HELICASE_ATP_BIND_1"/>
    <property type="match status" value="1"/>
</dbReference>
<dbReference type="InterPro" id="IPR049730">
    <property type="entry name" value="SNF2/RAD54-like_C"/>
</dbReference>
<dbReference type="CDD" id="cd18793">
    <property type="entry name" value="SF2_C_SNF"/>
    <property type="match status" value="1"/>
</dbReference>
<feature type="compositionally biased region" description="Acidic residues" evidence="8">
    <location>
        <begin position="616"/>
        <end position="625"/>
    </location>
</feature>
<dbReference type="InterPro" id="IPR038718">
    <property type="entry name" value="SNF2-like_sf"/>
</dbReference>
<dbReference type="SMART" id="SM00487">
    <property type="entry name" value="DEXDc"/>
    <property type="match status" value="1"/>
</dbReference>
<reference evidence="12" key="1">
    <citation type="journal article" date="2014" name="Proc. Natl. Acad. Sci. U.S.A.">
        <title>Extensive sampling of basidiomycete genomes demonstrates inadequacy of the white-rot/brown-rot paradigm for wood decay fungi.</title>
        <authorList>
            <person name="Riley R."/>
            <person name="Salamov A.A."/>
            <person name="Brown D.W."/>
            <person name="Nagy L.G."/>
            <person name="Floudas D."/>
            <person name="Held B.W."/>
            <person name="Levasseur A."/>
            <person name="Lombard V."/>
            <person name="Morin E."/>
            <person name="Otillar R."/>
            <person name="Lindquist E.A."/>
            <person name="Sun H."/>
            <person name="LaButti K.M."/>
            <person name="Schmutz J."/>
            <person name="Jabbour D."/>
            <person name="Luo H."/>
            <person name="Baker S.E."/>
            <person name="Pisabarro A.G."/>
            <person name="Walton J.D."/>
            <person name="Blanchette R.A."/>
            <person name="Henrissat B."/>
            <person name="Martin F."/>
            <person name="Cullen D."/>
            <person name="Hibbett D.S."/>
            <person name="Grigoriev I.V."/>
        </authorList>
    </citation>
    <scope>NUCLEOTIDE SEQUENCE [LARGE SCALE GENOMIC DNA]</scope>
    <source>
        <strain evidence="12">PC15</strain>
    </source>
</reference>
<dbReference type="Pfam" id="PF26021">
    <property type="entry name" value="Ferritin_C144_05"/>
    <property type="match status" value="1"/>
</dbReference>
<dbReference type="InParanoid" id="A0A067N6N6"/>
<evidence type="ECO:0000256" key="3">
    <source>
        <dbReference type="ARBA" id="ARBA00022771"/>
    </source>
</evidence>
<evidence type="ECO:0008006" key="13">
    <source>
        <dbReference type="Google" id="ProtNLM"/>
    </source>
</evidence>
<dbReference type="InterPro" id="IPR017907">
    <property type="entry name" value="Znf_RING_CS"/>
</dbReference>
<dbReference type="Pfam" id="PF00176">
    <property type="entry name" value="SNF2-rel_dom"/>
    <property type="match status" value="1"/>
</dbReference>
<evidence type="ECO:0000256" key="2">
    <source>
        <dbReference type="ARBA" id="ARBA00022741"/>
    </source>
</evidence>
<dbReference type="OrthoDB" id="5330228at2759"/>
<dbReference type="GO" id="GO:0005524">
    <property type="term" value="F:ATP binding"/>
    <property type="evidence" value="ECO:0007669"/>
    <property type="project" value="InterPro"/>
</dbReference>
<dbReference type="InterPro" id="IPR052583">
    <property type="entry name" value="ATP-helicase/E3_Ub-Ligase"/>
</dbReference>
<dbReference type="Gene3D" id="3.40.50.300">
    <property type="entry name" value="P-loop containing nucleotide triphosphate hydrolases"/>
    <property type="match status" value="1"/>
</dbReference>
<dbReference type="Gene3D" id="3.30.40.10">
    <property type="entry name" value="Zinc/RING finger domain, C3HC4 (zinc finger)"/>
    <property type="match status" value="1"/>
</dbReference>
<feature type="domain" description="RING-type" evidence="9">
    <location>
        <begin position="1017"/>
        <end position="1057"/>
    </location>
</feature>
<dbReference type="GO" id="GO:0000209">
    <property type="term" value="P:protein polyubiquitination"/>
    <property type="evidence" value="ECO:0007669"/>
    <property type="project" value="TreeGrafter"/>
</dbReference>
<dbReference type="GO" id="GO:0005634">
    <property type="term" value="C:nucleus"/>
    <property type="evidence" value="ECO:0007669"/>
    <property type="project" value="TreeGrafter"/>
</dbReference>
<evidence type="ECO:0000256" key="8">
    <source>
        <dbReference type="SAM" id="MobiDB-lite"/>
    </source>
</evidence>
<dbReference type="VEuPathDB" id="FungiDB:PLEOSDRAFT_1048636"/>
<protein>
    <recommendedName>
        <fullName evidence="13">RING-type domain-containing protein</fullName>
    </recommendedName>
</protein>
<evidence type="ECO:0000259" key="9">
    <source>
        <dbReference type="PROSITE" id="PS50089"/>
    </source>
</evidence>
<dbReference type="InterPro" id="IPR000330">
    <property type="entry name" value="SNF2_N"/>
</dbReference>
<dbReference type="PANTHER" id="PTHR45865">
    <property type="entry name" value="E3 UBIQUITIN-PROTEIN LIGASE SHPRH FAMILY MEMBER"/>
    <property type="match status" value="1"/>
</dbReference>
<dbReference type="PROSITE" id="PS50089">
    <property type="entry name" value="ZF_RING_2"/>
    <property type="match status" value="1"/>
</dbReference>
<evidence type="ECO:0000256" key="4">
    <source>
        <dbReference type="ARBA" id="ARBA00022801"/>
    </source>
</evidence>
<dbReference type="EMBL" id="KL198012">
    <property type="protein sequence ID" value="KDQ23693.1"/>
    <property type="molecule type" value="Genomic_DNA"/>
</dbReference>
<accession>A0A067N6N6</accession>
<keyword evidence="5" id="KW-0862">Zinc</keyword>
<dbReference type="Pfam" id="PF13920">
    <property type="entry name" value="zf-C3HC4_3"/>
    <property type="match status" value="1"/>
</dbReference>
<gene>
    <name evidence="11" type="ORF">PLEOSDRAFT_1048636</name>
</gene>
<dbReference type="SUPFAM" id="SSF52540">
    <property type="entry name" value="P-loop containing nucleoside triphosphate hydrolases"/>
    <property type="match status" value="2"/>
</dbReference>
<organism evidence="11 12">
    <name type="scientific">Pleurotus ostreatus (strain PC15)</name>
    <name type="common">Oyster mushroom</name>
    <dbReference type="NCBI Taxonomy" id="1137138"/>
    <lineage>
        <taxon>Eukaryota</taxon>
        <taxon>Fungi</taxon>
        <taxon>Dikarya</taxon>
        <taxon>Basidiomycota</taxon>
        <taxon>Agaricomycotina</taxon>
        <taxon>Agaricomycetes</taxon>
        <taxon>Agaricomycetidae</taxon>
        <taxon>Agaricales</taxon>
        <taxon>Pleurotineae</taxon>
        <taxon>Pleurotaceae</taxon>
        <taxon>Pleurotus</taxon>
    </lineage>
</organism>
<evidence type="ECO:0000313" key="12">
    <source>
        <dbReference type="Proteomes" id="UP000027073"/>
    </source>
</evidence>
<dbReference type="SUPFAM" id="SSF57850">
    <property type="entry name" value="RING/U-box"/>
    <property type="match status" value="1"/>
</dbReference>
<evidence type="ECO:0000256" key="7">
    <source>
        <dbReference type="PROSITE-ProRule" id="PRU00175"/>
    </source>
</evidence>
<feature type="compositionally biased region" description="Polar residues" evidence="8">
    <location>
        <begin position="626"/>
        <end position="639"/>
    </location>
</feature>
<keyword evidence="3 7" id="KW-0863">Zinc-finger</keyword>
<feature type="region of interest" description="Disordered" evidence="8">
    <location>
        <begin position="607"/>
        <end position="639"/>
    </location>
</feature>
<dbReference type="GO" id="GO:0006974">
    <property type="term" value="P:DNA damage response"/>
    <property type="evidence" value="ECO:0007669"/>
    <property type="project" value="TreeGrafter"/>
</dbReference>
<sequence>MSANGELPFSIQVETSCKFLYPAILEDPSNRHKGKTAAAHVREAVRRVHNYLYTPEAHLGTVDIPFFYASLKPAPFTDVEERVQPRALVPKLLPFQRRSVAWLLAREGVTLNPQGEIVPLPVSSSAAEGDAQNPMLFFWKKVVEGNETWYFNCLSGEIAEAPPRVEDVFGGILAEEPGLGKTLETISLILLHPAPHRNPSVTRWDPIAALDVKQVKTTLIVTPMTLASQWADELAKHAPTLKVLLYDGWSKLGVPLTEGAATKLRDELKKKQSRPTRRTDARAQKSAAVEFAGKQVTDPADIMDWAHYANTFDVVITTYATLRVEVNVARAAPVRPRRGDVVYANVERPRSPLVSVEWLRVVMDEVQMAGGGKTEDMVGMIPRLSSLAVSGTPAKGQVSDLLHVIRFLRLENVIGSPKNWSTLLQPSLAREFAAFFEYYGIRTTKALVKDELKIPTQTRYLVPISLGRVERHVYDQALEEALLHLGLDARGVAASEGWDIDGALLRVRLRHLRGICTHPQVGELQLNATGGNSKKALKTMNEGMKDSTWSSIVEDWRYKVNALVTQAQLLQMEQGLNRYQRVLPILKNAEKEGKLLRDEINTALSAVTAKGQSSNADEDPEDDESNAGSDDANGSSAVQKGTLRNRLREVIIALHRAYFVMGDVYHVLGRKEEEDAAYAQAEDLRKSILANAEKDAQNAMAQLAKDAALQGITEDALLVETPLLHQGAEMRAIEDKRKARRNENRIEQANFIVSEVLNQQANLMWEWRTRLTELLTRKIAPQGSGEDEADGQEYQRSLDDQGAAESYMQAYSILIADHREALIKERTILAAHDAKEKRKRHTRAAMNAAETVAPEIRDLDDENQALYVELSYQRKDLVEQLDGRAIKSILSDLKARMTKIRSEKDPEKILLRDAIANIHVLLNERAPLLEKLEVDLSSFRKVFNLRVIYFAQLQEISDSVAQPTIETTLPDTINAIQVELQELDAKINTSKARHRYLAHLAQAGNVQPEDDDDDRACILCRHDFIRGFITPCAHIFCEPCLQAWLARKEGKTCPVCRVPVAADQMQRFTVDEADTAPERNPIQSDVVVPKSRRVIEYNAIDASLFGKIQSVSSYGDFGSKIQTLVKHLLYLQQTEPGTKSICFSSWPDSLHILQRALNDNDIPSIRIDQKKGHNSAAKRFRTDPDILVLLLHGERENAGLNVTCASRVFLLESVVHHGFEIQAIARIDRMGQTRSTEVFCYYAEDTVERNILDLAARQGLSLYTKDNAAGTLNTAKFGVTPQNARPAEAKAKKETIKGDFIGKVDDMLAVLFPHMYEDVEYLVDQDGDAQMVESRQAFSATEAESSTGATTRSRRRLPPQVNAVAGPSRIR</sequence>
<dbReference type="InterPro" id="IPR027417">
    <property type="entry name" value="P-loop_NTPase"/>
</dbReference>
<dbReference type="PROSITE" id="PS00518">
    <property type="entry name" value="ZF_RING_1"/>
    <property type="match status" value="1"/>
</dbReference>
<dbReference type="InterPro" id="IPR013083">
    <property type="entry name" value="Znf_RING/FYVE/PHD"/>
</dbReference>
<dbReference type="Proteomes" id="UP000027073">
    <property type="component" value="Unassembled WGS sequence"/>
</dbReference>
<evidence type="ECO:0000256" key="6">
    <source>
        <dbReference type="ARBA" id="ARBA00022840"/>
    </source>
</evidence>
<feature type="region of interest" description="Disordered" evidence="8">
    <location>
        <begin position="1337"/>
        <end position="1371"/>
    </location>
</feature>
<name>A0A067N6N6_PLEO1</name>
<dbReference type="SMART" id="SM00184">
    <property type="entry name" value="RING"/>
    <property type="match status" value="1"/>
</dbReference>
<dbReference type="InterPro" id="IPR014001">
    <property type="entry name" value="Helicase_ATP-bd"/>
</dbReference>
<keyword evidence="6" id="KW-0067">ATP-binding</keyword>
<dbReference type="FunCoup" id="A0A067N6N6">
    <property type="interactions" value="433"/>
</dbReference>
<dbReference type="GO" id="GO:0061630">
    <property type="term" value="F:ubiquitin protein ligase activity"/>
    <property type="evidence" value="ECO:0007669"/>
    <property type="project" value="TreeGrafter"/>
</dbReference>
<feature type="compositionally biased region" description="Low complexity" evidence="8">
    <location>
        <begin position="1337"/>
        <end position="1351"/>
    </location>
</feature>
<dbReference type="STRING" id="1137138.A0A067N6N6"/>
<evidence type="ECO:0000256" key="5">
    <source>
        <dbReference type="ARBA" id="ARBA00022833"/>
    </source>
</evidence>
<evidence type="ECO:0000259" key="10">
    <source>
        <dbReference type="PROSITE" id="PS51192"/>
    </source>
</evidence>
<dbReference type="GO" id="GO:0016787">
    <property type="term" value="F:hydrolase activity"/>
    <property type="evidence" value="ECO:0007669"/>
    <property type="project" value="UniProtKB-KW"/>
</dbReference>
<proteinExistence type="predicted"/>
<dbReference type="InterPro" id="IPR001841">
    <property type="entry name" value="Znf_RING"/>
</dbReference>
<dbReference type="HOGENOM" id="CLU_001592_2_1_1"/>
<dbReference type="Gene3D" id="3.40.50.10810">
    <property type="entry name" value="Tandem AAA-ATPase domain"/>
    <property type="match status" value="1"/>
</dbReference>
<keyword evidence="4" id="KW-0378">Hydrolase</keyword>
<keyword evidence="2" id="KW-0547">Nucleotide-binding</keyword>
<dbReference type="PANTHER" id="PTHR45865:SF1">
    <property type="entry name" value="E3 UBIQUITIN-PROTEIN LIGASE SHPRH"/>
    <property type="match status" value="1"/>
</dbReference>